<evidence type="ECO:0000256" key="2">
    <source>
        <dbReference type="SAM" id="MobiDB-lite"/>
    </source>
</evidence>
<evidence type="ECO:0000256" key="1">
    <source>
        <dbReference type="PROSITE-ProRule" id="PRU00259"/>
    </source>
</evidence>
<reference evidence="4" key="1">
    <citation type="submission" date="2016-01" db="EMBL/GenBank/DDBJ databases">
        <title>Reference transcriptome for the parasite Schistocephalus solidus: insights into the molecular evolution of parasitism.</title>
        <authorList>
            <person name="Hebert F.O."/>
            <person name="Grambauer S."/>
            <person name="Barber I."/>
            <person name="Landry C.R."/>
            <person name="Aubin-Horth N."/>
        </authorList>
    </citation>
    <scope>NUCLEOTIDE SEQUENCE</scope>
</reference>
<name>A0A0X3NWY0_SCHSO</name>
<gene>
    <name evidence="4" type="ORF">TR155838</name>
</gene>
<dbReference type="SMART" id="SM00185">
    <property type="entry name" value="ARM"/>
    <property type="match status" value="12"/>
</dbReference>
<dbReference type="InterPro" id="IPR011989">
    <property type="entry name" value="ARM-like"/>
</dbReference>
<dbReference type="InterPro" id="IPR016024">
    <property type="entry name" value="ARM-type_fold"/>
</dbReference>
<dbReference type="PANTHER" id="PTHR46241:SF1">
    <property type="entry name" value="OUTER DYNEIN ARM-DOCKING COMPLEX SUBUNIT 2"/>
    <property type="match status" value="1"/>
</dbReference>
<protein>
    <recommendedName>
        <fullName evidence="5">Armadillo repeat-containing protein 4</fullName>
    </recommendedName>
</protein>
<feature type="repeat" description="ARM" evidence="1">
    <location>
        <begin position="853"/>
        <end position="895"/>
    </location>
</feature>
<feature type="non-terminal residue" evidence="4">
    <location>
        <position position="1137"/>
    </location>
</feature>
<dbReference type="PANTHER" id="PTHR46241">
    <property type="entry name" value="ARMADILLO REPEAT-CONTAINING PROTEIN 4 ARMC4"/>
    <property type="match status" value="1"/>
</dbReference>
<organism evidence="4">
    <name type="scientific">Schistocephalus solidus</name>
    <name type="common">Tapeworm</name>
    <dbReference type="NCBI Taxonomy" id="70667"/>
    <lineage>
        <taxon>Eukaryota</taxon>
        <taxon>Metazoa</taxon>
        <taxon>Spiralia</taxon>
        <taxon>Lophotrochozoa</taxon>
        <taxon>Platyhelminthes</taxon>
        <taxon>Cestoda</taxon>
        <taxon>Eucestoda</taxon>
        <taxon>Diphyllobothriidea</taxon>
        <taxon>Diphyllobothriidae</taxon>
        <taxon>Schistocephalus</taxon>
    </lineage>
</organism>
<feature type="region of interest" description="Disordered" evidence="2">
    <location>
        <begin position="365"/>
        <end position="482"/>
    </location>
</feature>
<sequence>VQLKRGPTKLNLIICILMGISLSRVAEWSEATAQSGKKLDFSTVNKHILESCVNVVETYTNKNQAISRIIFNEPVHWKTHLHPKNLKGFISTDQTVVSKQTADDGRPIAYFDLKNPDQFEIYARNFAALKLILNSAADTALVEAKLFLEENGNFLEKVFGEELSPKKVDIDEQALFKVVEELKNSIKDDDEQKESKKMLLKLAVDIRNLDLLILHEAEGMKNKKTNLLASDVEAEYKLIKMLIQNNYPGVPFLSIRHTGAYSLKHDNGCRAPPWRQTVGEIAYYTIMPKNQGTPISATATRSGWFINEGFDDEKGELSFEKRSEIFPNLLSLLRSANSDFNNFMESDEGRLLCYRVKGRCLNYQSRPISDTDDSGMGRSVDVGVLTTTSSDERSGGLFRAGTNRSTSRKRTDVISQLRHSAGRNLPPISAITDKKSTRPCGDQKQAKNATDTDDESTGEPSSESDTDAEEGTGSSKQEPNADLPAEYWQIGKLVKYLKGGNQTSTIISLCALRDMPLRTEVCQLAVRDVGGVDVLINLLETDEVRCKLGALKILKEISHNPALRRAISDRGGIKPMVELLRSPNRDLKCLSAEAIANVAKFPRARRTVRQNSGIKKLVALLDCPNLNSYPMTPEVERDIEVARCGALALWSCSKSARSKVAMKKAGVISLLARLLKSPHEAMLIPVVGTLEECASEQSYRVAIRTEGMIEDLVANLRSDNQELQMHCAATIFKCAADAETRDLVRYHGGLSPLVDLLSQQDNKELQAAATGAVWKCAISPENVAELQKQGIIEKLVKLLTDQPEEMKNYLYVNSVSARVKLVSRTEKVLVNVVGALGEMAADVKNVNLIKRTNGIPPLVSLLTGTNQELLVNTTRALGRIAVDPDSVPIIDRNDGIRLLWSLLKNPNPDVQANAAWALCPCIENAKDSGEMVRSFVGGLEIIVSLLHSEHVNVRAAVCGAISKIAMDEENLAVITDHGVVPLISSLSHTKNDVLRRPLADAIARCCCWGTNRSEFGKAGAVRPLVSYLKSTDPEVHCSTAKALYQLSRQPENCMEMHAAGAVDYLLEMVGSKNAELQSAAAACISNIRRLALATEKVLQERRVKAQAEYMKQLAHQRQQLEAGGKQVDEEGEEEEEE</sequence>
<feature type="non-terminal residue" evidence="4">
    <location>
        <position position="1"/>
    </location>
</feature>
<dbReference type="InterPro" id="IPR000225">
    <property type="entry name" value="Armadillo"/>
</dbReference>
<evidence type="ECO:0000313" key="4">
    <source>
        <dbReference type="EMBL" id="JAP44068.1"/>
    </source>
</evidence>
<dbReference type="SUPFAM" id="SSF48371">
    <property type="entry name" value="ARM repeat"/>
    <property type="match status" value="3"/>
</dbReference>
<accession>A0A0X3NWY0</accession>
<feature type="chain" id="PRO_5007050804" description="Armadillo repeat-containing protein 4" evidence="3">
    <location>
        <begin position="24"/>
        <end position="1137"/>
    </location>
</feature>
<feature type="repeat" description="ARM" evidence="1">
    <location>
        <begin position="748"/>
        <end position="773"/>
    </location>
</feature>
<dbReference type="PROSITE" id="PS50176">
    <property type="entry name" value="ARM_REPEAT"/>
    <property type="match status" value="5"/>
</dbReference>
<keyword evidence="3" id="KW-0732">Signal</keyword>
<dbReference type="AlphaFoldDB" id="A0A0X3NWY0"/>
<evidence type="ECO:0000256" key="3">
    <source>
        <dbReference type="SAM" id="SignalP"/>
    </source>
</evidence>
<dbReference type="Pfam" id="PF00514">
    <property type="entry name" value="Arm"/>
    <property type="match status" value="1"/>
</dbReference>
<dbReference type="EMBL" id="GEEE01019157">
    <property type="protein sequence ID" value="JAP44068.1"/>
    <property type="molecule type" value="Transcribed_RNA"/>
</dbReference>
<feature type="repeat" description="ARM" evidence="1">
    <location>
        <begin position="937"/>
        <end position="979"/>
    </location>
</feature>
<feature type="compositionally biased region" description="Acidic residues" evidence="2">
    <location>
        <begin position="451"/>
        <end position="470"/>
    </location>
</feature>
<feature type="region of interest" description="Disordered" evidence="2">
    <location>
        <begin position="1115"/>
        <end position="1137"/>
    </location>
</feature>
<proteinExistence type="predicted"/>
<feature type="signal peptide" evidence="3">
    <location>
        <begin position="1"/>
        <end position="23"/>
    </location>
</feature>
<dbReference type="Gene3D" id="1.25.10.10">
    <property type="entry name" value="Leucine-rich Repeat Variant"/>
    <property type="match status" value="4"/>
</dbReference>
<feature type="repeat" description="ARM" evidence="1">
    <location>
        <begin position="1019"/>
        <end position="1061"/>
    </location>
</feature>
<evidence type="ECO:0008006" key="5">
    <source>
        <dbReference type="Google" id="ProtNLM"/>
    </source>
</evidence>
<feature type="repeat" description="ARM" evidence="1">
    <location>
        <begin position="571"/>
        <end position="613"/>
    </location>
</feature>